<dbReference type="Gene3D" id="2.60.40.10">
    <property type="entry name" value="Immunoglobulins"/>
    <property type="match status" value="1"/>
</dbReference>
<keyword evidence="2" id="KW-1185">Reference proteome</keyword>
<sequence>MNYKSFVRHHCLLLLACLTLLSYGCKDEDYADKLGTPAKASFKVTKVQGKVNTYLLESTSQNAYRYQWDFGLNEGPKPAGASTEAYFISKGTYNVKLYAYGEGGYDIATQPVVVDQDDFTPTLNNPIFQQLVAHAWKLDPASTAPITVGTENNPAEYFGGGALANCQVDDDYTFSFANNAFKLSYKANGQTFNAGNIAPNYSCAADRSYDSAFTFSTTVQGAGIATITIPGNVPDRFIGVTDVASNNYRIISISATEMVLRSGKSNETVHQMRFVKK</sequence>
<proteinExistence type="predicted"/>
<name>A0A3S4RPJ3_9SPHI</name>
<accession>A0A3S4RPJ3</accession>
<protein>
    <recommendedName>
        <fullName evidence="3">PKD domain-containing protein</fullName>
    </recommendedName>
</protein>
<gene>
    <name evidence="1" type="ORF">DPV69_13045</name>
</gene>
<dbReference type="AlphaFoldDB" id="A0A3S4RPJ3"/>
<reference evidence="1 2" key="1">
    <citation type="submission" date="2018-06" db="EMBL/GenBank/DDBJ databases">
        <title>Pedobacter endophyticus sp. nov., an endophytic bacterium isolated from a leaf of Triticum aestivum.</title>
        <authorList>
            <person name="Zhang L."/>
        </authorList>
    </citation>
    <scope>NUCLEOTIDE SEQUENCE [LARGE SCALE GENOMIC DNA]</scope>
    <source>
        <strain evidence="1 2">CM134L-2</strain>
    </source>
</reference>
<dbReference type="InterPro" id="IPR035986">
    <property type="entry name" value="PKD_dom_sf"/>
</dbReference>
<dbReference type="InterPro" id="IPR013783">
    <property type="entry name" value="Ig-like_fold"/>
</dbReference>
<evidence type="ECO:0000313" key="2">
    <source>
        <dbReference type="Proteomes" id="UP000284120"/>
    </source>
</evidence>
<dbReference type="PROSITE" id="PS51257">
    <property type="entry name" value="PROKAR_LIPOPROTEIN"/>
    <property type="match status" value="1"/>
</dbReference>
<dbReference type="SUPFAM" id="SSF49299">
    <property type="entry name" value="PKD domain"/>
    <property type="match status" value="1"/>
</dbReference>
<evidence type="ECO:0008006" key="3">
    <source>
        <dbReference type="Google" id="ProtNLM"/>
    </source>
</evidence>
<dbReference type="EMBL" id="SAYW01000004">
    <property type="protein sequence ID" value="RWU06215.1"/>
    <property type="molecule type" value="Genomic_DNA"/>
</dbReference>
<dbReference type="Proteomes" id="UP000284120">
    <property type="component" value="Unassembled WGS sequence"/>
</dbReference>
<dbReference type="RefSeq" id="WP_128353364.1">
    <property type="nucleotide sequence ID" value="NZ_QMHN01000004.1"/>
</dbReference>
<evidence type="ECO:0000313" key="1">
    <source>
        <dbReference type="EMBL" id="RWU06215.1"/>
    </source>
</evidence>
<dbReference type="OrthoDB" id="1150003at2"/>
<comment type="caution">
    <text evidence="1">The sequence shown here is derived from an EMBL/GenBank/DDBJ whole genome shotgun (WGS) entry which is preliminary data.</text>
</comment>
<organism evidence="1 2">
    <name type="scientific">Pedobacter chitinilyticus</name>
    <dbReference type="NCBI Taxonomy" id="2233776"/>
    <lineage>
        <taxon>Bacteria</taxon>
        <taxon>Pseudomonadati</taxon>
        <taxon>Bacteroidota</taxon>
        <taxon>Sphingobacteriia</taxon>
        <taxon>Sphingobacteriales</taxon>
        <taxon>Sphingobacteriaceae</taxon>
        <taxon>Pedobacter</taxon>
    </lineage>
</organism>